<evidence type="ECO:0000313" key="3">
    <source>
        <dbReference type="RefSeq" id="XP_017858601.1"/>
    </source>
</evidence>
<evidence type="ECO:0000256" key="1">
    <source>
        <dbReference type="SAM" id="MobiDB-lite"/>
    </source>
</evidence>
<feature type="region of interest" description="Disordered" evidence="1">
    <location>
        <begin position="194"/>
        <end position="217"/>
    </location>
</feature>
<keyword evidence="2" id="KW-1185">Reference proteome</keyword>
<reference evidence="2" key="2">
    <citation type="journal article" date="2016" name="G3 (Bethesda)">
        <title>Genome Evolution in Three Species of Cactophilic Drosophila.</title>
        <authorList>
            <person name="Sanchez-Flores A."/>
            <person name="Penazola F."/>
            <person name="Carpinteyro-Ponce J."/>
            <person name="Nazario-Yepiz N."/>
            <person name="Abreu-Goodger C."/>
            <person name="Machado C.A."/>
            <person name="Markow T.A."/>
        </authorList>
    </citation>
    <scope>NUCLEOTIDE SEQUENCE [LARGE SCALE GENOMIC DNA]</scope>
</reference>
<reference evidence="3" key="3">
    <citation type="submission" date="2025-08" db="UniProtKB">
        <authorList>
            <consortium name="RefSeq"/>
        </authorList>
    </citation>
    <scope>IDENTIFICATION</scope>
    <source>
        <tissue evidence="3">Whole organism</tissue>
    </source>
</reference>
<dbReference type="RefSeq" id="XP_017858601.1">
    <property type="nucleotide sequence ID" value="XM_018003112.1"/>
</dbReference>
<dbReference type="GeneID" id="108610798"/>
<dbReference type="Proteomes" id="UP000694904">
    <property type="component" value="Chromosome 3"/>
</dbReference>
<protein>
    <submittedName>
        <fullName evidence="3">GATA zinc finger domain-containing protein 14-like</fullName>
    </submittedName>
</protein>
<gene>
    <name evidence="3" type="primary">LOC108610798</name>
</gene>
<accession>A0ABM1NUG5</accession>
<evidence type="ECO:0000313" key="2">
    <source>
        <dbReference type="Proteomes" id="UP000694904"/>
    </source>
</evidence>
<organism evidence="2 3">
    <name type="scientific">Drosophila arizonae</name>
    <name type="common">Fruit fly</name>
    <dbReference type="NCBI Taxonomy" id="7263"/>
    <lineage>
        <taxon>Eukaryota</taxon>
        <taxon>Metazoa</taxon>
        <taxon>Ecdysozoa</taxon>
        <taxon>Arthropoda</taxon>
        <taxon>Hexapoda</taxon>
        <taxon>Insecta</taxon>
        <taxon>Pterygota</taxon>
        <taxon>Neoptera</taxon>
        <taxon>Endopterygota</taxon>
        <taxon>Diptera</taxon>
        <taxon>Brachycera</taxon>
        <taxon>Muscomorpha</taxon>
        <taxon>Ephydroidea</taxon>
        <taxon>Drosophilidae</taxon>
        <taxon>Drosophila</taxon>
    </lineage>
</organism>
<proteinExistence type="predicted"/>
<reference evidence="2" key="1">
    <citation type="journal article" date="1997" name="Nucleic Acids Res.">
        <title>tRNAscan-SE: a program for improved detection of transfer RNA genes in genomic sequence.</title>
        <authorList>
            <person name="Lowe T.M."/>
            <person name="Eddy S.R."/>
        </authorList>
    </citation>
    <scope>NUCLEOTIDE SEQUENCE [LARGE SCALE GENOMIC DNA]</scope>
</reference>
<name>A0ABM1NUG5_DROAR</name>
<sequence>MMHQTQNQKQSKMLTANQLLGVAAAPAPLMTPTGSYNGNSPSPNGSFVPEIKAEQLLYEMDSTRSCPSAASSYNNYSYFPASPSSRCSTADSFAPGQQQPQLQHQDQLLQLLNQQQDNLNVTISVNNNASNWNTTTLFNGGSITPTNLNNGYNSNSNSNCNTNNNNNNVYSATSPAAYQTNFMTAPQAVKAPQLLVQPPPPTPAQPQQQPDENPSLSDLIMSSTLMDYTAIEQMDPNDIMMDLQATLCNLEMASQANKQNPNDNTYNV</sequence>